<evidence type="ECO:0000256" key="8">
    <source>
        <dbReference type="ARBA" id="ARBA00023034"/>
    </source>
</evidence>
<dbReference type="AlphaFoldDB" id="A0A8H6YMH0"/>
<feature type="compositionally biased region" description="Low complexity" evidence="10">
    <location>
        <begin position="508"/>
        <end position="550"/>
    </location>
</feature>
<evidence type="ECO:0000256" key="1">
    <source>
        <dbReference type="ARBA" id="ARBA00002978"/>
    </source>
</evidence>
<feature type="region of interest" description="Disordered" evidence="10">
    <location>
        <begin position="1"/>
        <end position="24"/>
    </location>
</feature>
<feature type="domain" description="VTT" evidence="12">
    <location>
        <begin position="128"/>
        <end position="241"/>
    </location>
</feature>
<evidence type="ECO:0000256" key="10">
    <source>
        <dbReference type="SAM" id="MobiDB-lite"/>
    </source>
</evidence>
<comment type="caution">
    <text evidence="13">The sequence shown here is derived from an EMBL/GenBank/DDBJ whole genome shotgun (WGS) entry which is preliminary data.</text>
</comment>
<feature type="transmembrane region" description="Helical" evidence="11">
    <location>
        <begin position="71"/>
        <end position="88"/>
    </location>
</feature>
<sequence length="724" mass="78953">MSTPYPAYGRSEHDGSSTFKAGPDDRDRIARAMSRTPSPTPSEAKALNEPLFSMAQMLNWRFWIRKEWTKYYFIVIIILTLTALISIYHHQIVKALTPVTNEMHKLKYGFLIPIGVLFVISFPPLFGHEIVAILCGVVWGLWVGFAIVCAGTFLGEVGNFYAFKMCCKARGEKMEKTQIPYACLARCVRTGGFKIALVARFSAIPGHFTTAVFSTCGMNIFVFAIAAILSLPKQFITVYVGVILEQTDDGTTSTKSRLISDGVLGMALAKPAVIYERRKARQGKMQGIDLGRGMYGAPNDSESSIAYSGDGVDIPLTAKPGSGYAYASSSNTLTAGAGAHPRYDYERQQRQRQAEEWAAQRRQYEEHAPRNPIQQQQDDMTRYNPYSPRGDGMGEHQQWDAQGRAVGYTPGPGGAVVWAPQPQQARTSLPMATTTAMATTSNNNASGGRTPIAPGSVYFSQSPTQQHIPGEAEVYAHGRAPAHVGGSGDEAGWEMMGAGVGAEMRQVQQPPSRQQTQPPSRQQTQPPSRQQTQPPSRQQTQPPSRQQTQAQPPPPPQYQAQAPADPETPTQAQYANYVEPAMEPASAASTTLAYLKSPFEDPDPEHTLDGSSSSTTTFGGHAHAVEPTGASYHTAYGSESEHEHGSGPQRANSLATESASEYSYDYAMQHGRGHGAVTLTTTRRTGALRSTARNDTYILPTYLLLTYHTPCCIGLERTCTFISR</sequence>
<evidence type="ECO:0000256" key="3">
    <source>
        <dbReference type="ARBA" id="ARBA00008640"/>
    </source>
</evidence>
<comment type="subcellular location">
    <subcellularLocation>
        <location evidence="2">Golgi apparatus membrane</location>
        <topology evidence="2">Multi-pass membrane protein</topology>
    </subcellularLocation>
</comment>
<keyword evidence="8" id="KW-0333">Golgi apparatus</keyword>
<evidence type="ECO:0000256" key="2">
    <source>
        <dbReference type="ARBA" id="ARBA00004653"/>
    </source>
</evidence>
<evidence type="ECO:0000256" key="7">
    <source>
        <dbReference type="ARBA" id="ARBA00022989"/>
    </source>
</evidence>
<organism evidence="13 14">
    <name type="scientific">Mycena sanguinolenta</name>
    <dbReference type="NCBI Taxonomy" id="230812"/>
    <lineage>
        <taxon>Eukaryota</taxon>
        <taxon>Fungi</taxon>
        <taxon>Dikarya</taxon>
        <taxon>Basidiomycota</taxon>
        <taxon>Agaricomycotina</taxon>
        <taxon>Agaricomycetes</taxon>
        <taxon>Agaricomycetidae</taxon>
        <taxon>Agaricales</taxon>
        <taxon>Marasmiineae</taxon>
        <taxon>Mycenaceae</taxon>
        <taxon>Mycena</taxon>
    </lineage>
</organism>
<evidence type="ECO:0000256" key="5">
    <source>
        <dbReference type="ARBA" id="ARBA00020673"/>
    </source>
</evidence>
<evidence type="ECO:0000256" key="6">
    <source>
        <dbReference type="ARBA" id="ARBA00022692"/>
    </source>
</evidence>
<evidence type="ECO:0000256" key="11">
    <source>
        <dbReference type="SAM" id="Phobius"/>
    </source>
</evidence>
<feature type="region of interest" description="Disordered" evidence="10">
    <location>
        <begin position="439"/>
        <end position="463"/>
    </location>
</feature>
<accession>A0A8H6YMH0</accession>
<keyword evidence="6 11" id="KW-0812">Transmembrane</keyword>
<comment type="function">
    <text evidence="1">Golgi membrane protein involved in vesicular trafficking and spindle migration.</text>
</comment>
<feature type="region of interest" description="Disordered" evidence="10">
    <location>
        <begin position="333"/>
        <end position="396"/>
    </location>
</feature>
<feature type="region of interest" description="Disordered" evidence="10">
    <location>
        <begin position="503"/>
        <end position="569"/>
    </location>
</feature>
<proteinExistence type="inferred from homology"/>
<comment type="similarity">
    <text evidence="3">Belongs to the TVP38/TMEM64 family.</text>
</comment>
<evidence type="ECO:0000256" key="4">
    <source>
        <dbReference type="ARBA" id="ARBA00013533"/>
    </source>
</evidence>
<dbReference type="Pfam" id="PF09335">
    <property type="entry name" value="VTT_dom"/>
    <property type="match status" value="1"/>
</dbReference>
<name>A0A8H6YMH0_9AGAR</name>
<evidence type="ECO:0000256" key="9">
    <source>
        <dbReference type="ARBA" id="ARBA00023136"/>
    </source>
</evidence>
<keyword evidence="14" id="KW-1185">Reference proteome</keyword>
<feature type="compositionally biased region" description="Basic and acidic residues" evidence="10">
    <location>
        <begin position="341"/>
        <end position="369"/>
    </location>
</feature>
<dbReference type="InterPro" id="IPR051076">
    <property type="entry name" value="Golgi_membrane_TVP38/TMEM64"/>
</dbReference>
<gene>
    <name evidence="13" type="ORF">MSAN_01168400</name>
</gene>
<dbReference type="PANTHER" id="PTHR47549:SF2">
    <property type="entry name" value="GOLGI APPARATUS MEMBRANE PROTEIN TVP38"/>
    <property type="match status" value="1"/>
</dbReference>
<dbReference type="InterPro" id="IPR032816">
    <property type="entry name" value="VTT_dom"/>
</dbReference>
<keyword evidence="9 11" id="KW-0472">Membrane</keyword>
<dbReference type="OrthoDB" id="166803at2759"/>
<evidence type="ECO:0000259" key="12">
    <source>
        <dbReference type="Pfam" id="PF09335"/>
    </source>
</evidence>
<feature type="transmembrane region" description="Helical" evidence="11">
    <location>
        <begin position="108"/>
        <end position="126"/>
    </location>
</feature>
<protein>
    <recommendedName>
        <fullName evidence="4">Golgi apparatus membrane protein TVP38</fullName>
    </recommendedName>
    <alternativeName>
        <fullName evidence="5">Golgi apparatus membrane protein tvp38</fullName>
    </alternativeName>
</protein>
<feature type="region of interest" description="Disordered" evidence="10">
    <location>
        <begin position="596"/>
        <end position="656"/>
    </location>
</feature>
<evidence type="ECO:0000313" key="13">
    <source>
        <dbReference type="EMBL" id="KAF7361357.1"/>
    </source>
</evidence>
<dbReference type="Proteomes" id="UP000623467">
    <property type="component" value="Unassembled WGS sequence"/>
</dbReference>
<reference evidence="13" key="1">
    <citation type="submission" date="2020-05" db="EMBL/GenBank/DDBJ databases">
        <title>Mycena genomes resolve the evolution of fungal bioluminescence.</title>
        <authorList>
            <person name="Tsai I.J."/>
        </authorList>
    </citation>
    <scope>NUCLEOTIDE SEQUENCE</scope>
    <source>
        <strain evidence="13">160909Yilan</strain>
    </source>
</reference>
<dbReference type="PANTHER" id="PTHR47549">
    <property type="entry name" value="GOLGI APPARATUS MEMBRANE PROTEIN TVP38-RELATED"/>
    <property type="match status" value="1"/>
</dbReference>
<dbReference type="GO" id="GO:0000139">
    <property type="term" value="C:Golgi membrane"/>
    <property type="evidence" value="ECO:0007669"/>
    <property type="project" value="UniProtKB-SubCell"/>
</dbReference>
<dbReference type="EMBL" id="JACAZH010000008">
    <property type="protein sequence ID" value="KAF7361357.1"/>
    <property type="molecule type" value="Genomic_DNA"/>
</dbReference>
<keyword evidence="7 11" id="KW-1133">Transmembrane helix</keyword>
<feature type="transmembrane region" description="Helical" evidence="11">
    <location>
        <begin position="133"/>
        <end position="155"/>
    </location>
</feature>
<evidence type="ECO:0000313" key="14">
    <source>
        <dbReference type="Proteomes" id="UP000623467"/>
    </source>
</evidence>